<proteinExistence type="predicted"/>
<dbReference type="Proteomes" id="UP001500151">
    <property type="component" value="Unassembled WGS sequence"/>
</dbReference>
<reference evidence="3" key="1">
    <citation type="journal article" date="2019" name="Int. J. Syst. Evol. Microbiol.">
        <title>The Global Catalogue of Microorganisms (GCM) 10K type strain sequencing project: providing services to taxonomists for standard genome sequencing and annotation.</title>
        <authorList>
            <consortium name="The Broad Institute Genomics Platform"/>
            <consortium name="The Broad Institute Genome Sequencing Center for Infectious Disease"/>
            <person name="Wu L."/>
            <person name="Ma J."/>
        </authorList>
    </citation>
    <scope>NUCLEOTIDE SEQUENCE [LARGE SCALE GENOMIC DNA]</scope>
    <source>
        <strain evidence="3">JCM 4524</strain>
    </source>
</reference>
<dbReference type="InterPro" id="IPR006530">
    <property type="entry name" value="YD"/>
</dbReference>
<keyword evidence="3" id="KW-1185">Reference proteome</keyword>
<evidence type="ECO:0008006" key="4">
    <source>
        <dbReference type="Google" id="ProtNLM"/>
    </source>
</evidence>
<sequence>MLLPLGADGSPLTAEFGGIRWIYAFSDEATLARFAIARGEGAREWAYERVLGARLLDAAIPAMPVPCGVALDVGSEGEGALFPPVRGREARAEYNELGLPVRVVNPDGTVMRQTYDDRGNRTSVTAPTGRTTHFTYDEAGRLTAVTDPLGQTTAVRCDRAGLPVEITDPLSRDTSGTRSAGRSRSRGRRARQPAWSGRSRAT</sequence>
<evidence type="ECO:0000313" key="3">
    <source>
        <dbReference type="Proteomes" id="UP001500151"/>
    </source>
</evidence>
<dbReference type="EMBL" id="BAAASJ010000039">
    <property type="protein sequence ID" value="GAA2640004.1"/>
    <property type="molecule type" value="Genomic_DNA"/>
</dbReference>
<gene>
    <name evidence="2" type="ORF">GCM10010307_39790</name>
</gene>
<evidence type="ECO:0000313" key="2">
    <source>
        <dbReference type="EMBL" id="GAA2640004.1"/>
    </source>
</evidence>
<comment type="caution">
    <text evidence="2">The sequence shown here is derived from an EMBL/GenBank/DDBJ whole genome shotgun (WGS) entry which is preliminary data.</text>
</comment>
<feature type="region of interest" description="Disordered" evidence="1">
    <location>
        <begin position="166"/>
        <end position="202"/>
    </location>
</feature>
<dbReference type="Pfam" id="PF05593">
    <property type="entry name" value="RHS_repeat"/>
    <property type="match status" value="1"/>
</dbReference>
<dbReference type="Gene3D" id="2.180.10.10">
    <property type="entry name" value="RHS repeat-associated core"/>
    <property type="match status" value="1"/>
</dbReference>
<dbReference type="InterPro" id="IPR050708">
    <property type="entry name" value="T6SS_VgrG/RHS"/>
</dbReference>
<organism evidence="2 3">
    <name type="scientific">Streptomyces vastus</name>
    <dbReference type="NCBI Taxonomy" id="285451"/>
    <lineage>
        <taxon>Bacteria</taxon>
        <taxon>Bacillati</taxon>
        <taxon>Actinomycetota</taxon>
        <taxon>Actinomycetes</taxon>
        <taxon>Kitasatosporales</taxon>
        <taxon>Streptomycetaceae</taxon>
        <taxon>Streptomyces</taxon>
    </lineage>
</organism>
<protein>
    <recommendedName>
        <fullName evidence="4">RHS repeat protein</fullName>
    </recommendedName>
</protein>
<dbReference type="PANTHER" id="PTHR32305">
    <property type="match status" value="1"/>
</dbReference>
<accession>A0ABP6DAQ5</accession>
<dbReference type="NCBIfam" id="TIGR01643">
    <property type="entry name" value="YD_repeat_2x"/>
    <property type="match status" value="2"/>
</dbReference>
<feature type="compositionally biased region" description="Basic residues" evidence="1">
    <location>
        <begin position="181"/>
        <end position="191"/>
    </location>
</feature>
<name>A0ABP6DAQ5_9ACTN</name>
<dbReference type="PANTHER" id="PTHR32305:SF15">
    <property type="entry name" value="PROTEIN RHSA-RELATED"/>
    <property type="match status" value="1"/>
</dbReference>
<dbReference type="InterPro" id="IPR031325">
    <property type="entry name" value="RHS_repeat"/>
</dbReference>
<evidence type="ECO:0000256" key="1">
    <source>
        <dbReference type="SAM" id="MobiDB-lite"/>
    </source>
</evidence>